<evidence type="ECO:0000313" key="3">
    <source>
        <dbReference type="Proteomes" id="UP000266861"/>
    </source>
</evidence>
<evidence type="ECO:0000313" key="2">
    <source>
        <dbReference type="EMBL" id="RHZ78072.1"/>
    </source>
</evidence>
<protein>
    <recommendedName>
        <fullName evidence="4">Transposase domain-containing protein</fullName>
    </recommendedName>
</protein>
<evidence type="ECO:0000256" key="1">
    <source>
        <dbReference type="SAM" id="MobiDB-lite"/>
    </source>
</evidence>
<feature type="region of interest" description="Disordered" evidence="1">
    <location>
        <begin position="78"/>
        <end position="105"/>
    </location>
</feature>
<gene>
    <name evidence="2" type="ORF">Glove_168g50</name>
</gene>
<organism evidence="2 3">
    <name type="scientific">Diversispora epigaea</name>
    <dbReference type="NCBI Taxonomy" id="1348612"/>
    <lineage>
        <taxon>Eukaryota</taxon>
        <taxon>Fungi</taxon>
        <taxon>Fungi incertae sedis</taxon>
        <taxon>Mucoromycota</taxon>
        <taxon>Glomeromycotina</taxon>
        <taxon>Glomeromycetes</taxon>
        <taxon>Diversisporales</taxon>
        <taxon>Diversisporaceae</taxon>
        <taxon>Diversispora</taxon>
    </lineage>
</organism>
<dbReference type="STRING" id="1348612.A0A397ITM1"/>
<reference evidence="2 3" key="1">
    <citation type="submission" date="2018-08" db="EMBL/GenBank/DDBJ databases">
        <title>Genome and evolution of the arbuscular mycorrhizal fungus Diversispora epigaea (formerly Glomus versiforme) and its bacterial endosymbionts.</title>
        <authorList>
            <person name="Sun X."/>
            <person name="Fei Z."/>
            <person name="Harrison M."/>
        </authorList>
    </citation>
    <scope>NUCLEOTIDE SEQUENCE [LARGE SCALE GENOMIC DNA]</scope>
    <source>
        <strain evidence="2 3">IT104</strain>
    </source>
</reference>
<name>A0A397ITM1_9GLOM</name>
<evidence type="ECO:0008006" key="4">
    <source>
        <dbReference type="Google" id="ProtNLM"/>
    </source>
</evidence>
<dbReference type="Proteomes" id="UP000266861">
    <property type="component" value="Unassembled WGS sequence"/>
</dbReference>
<accession>A0A397ITM1</accession>
<proteinExistence type="predicted"/>
<dbReference type="EMBL" id="PQFF01000158">
    <property type="protein sequence ID" value="RHZ78072.1"/>
    <property type="molecule type" value="Genomic_DNA"/>
</dbReference>
<dbReference type="PANTHER" id="PTHR46579:SF2">
    <property type="entry name" value="C2H2-TYPE DOMAIN-CONTAINING PROTEIN"/>
    <property type="match status" value="1"/>
</dbReference>
<keyword evidence="3" id="KW-1185">Reference proteome</keyword>
<dbReference type="OrthoDB" id="2431110at2759"/>
<dbReference type="PANTHER" id="PTHR46579">
    <property type="entry name" value="F5/8 TYPE C DOMAIN-CONTAINING PROTEIN-RELATED"/>
    <property type="match status" value="1"/>
</dbReference>
<comment type="caution">
    <text evidence="2">The sequence shown here is derived from an EMBL/GenBank/DDBJ whole genome shotgun (WGS) entry which is preliminary data.</text>
</comment>
<feature type="compositionally biased region" description="Low complexity" evidence="1">
    <location>
        <begin position="26"/>
        <end position="46"/>
    </location>
</feature>
<sequence length="822" mass="96128">MVRKRSLASVLYEDDTSSDRNRNSRNRSISNILGEESTSNQPSSSSRLVLCNCPKCNGRLIDPRTKVIHDLSNESSEISIESFQNQQEIEESERIDESSSSKSTTLTQDVNLLEIEKNDIPNLTFLPRIRPKRHTNQPISVEISNIIADDEVLNISSEDEMEEMEEISIESEEESAGEFSNIFEDYSLPNYDPDEPINPKSTNNNSYLWILLWIISFRIKFNLPETATESLIKFIKLLLSEIGNSEFDTFPNSIYMTKKEFGLRDDFYSFPTCSKCHKLYNKQEVEDYKENDTNSIMKCRHVEFPNSATRRNRQCQTILSEQVPTMDRFKLKFKLVYPFAGIRQQLMAFYNRPNFENFLRHWLNRTNSDEILSDIYDDQIWKSFKEMNDENSPNFFRNETADSHLGLMINLDWFQPYDGTIHSTGVIYAAIFDPMHCLFLGIAKWIVKRIWVDMGVLSSNNLNNIQKKMNEFQVPADLGRIPGKIYCGEGFSNFTADQWRIFISIYVTVVLWEYLEEVDRKILTYFVRICHLFVNRILETKSLDEIHKKIVDVVMLIEKKYRRNVITPNLHLSLHLSTCSHDFGPLYAFWCFSFERMNGILGSLPNSHRQIEPELMRRLINDNRINEMIYTKNNSKGLEILNTRQSVGFLSEMDQFGHDEMRRFWMYLRTIQESTISGKEPFPGEMLKPFSENIPLSADGILDLMIAYYNDTYENLKFRKPFETDSLNSIIIPLKINKYCRCRIGSEIFGSTFLPRHQKSSYILAKFASEDDSIDIYPGQIQFFFVHEISTNRINMENHYLAYVRLEILNTRQSIGSLSEMD</sequence>
<feature type="compositionally biased region" description="Low complexity" evidence="1">
    <location>
        <begin position="78"/>
        <end position="87"/>
    </location>
</feature>
<dbReference type="AlphaFoldDB" id="A0A397ITM1"/>
<feature type="region of interest" description="Disordered" evidence="1">
    <location>
        <begin position="1"/>
        <end position="47"/>
    </location>
</feature>